<comment type="subcellular location">
    <subcellularLocation>
        <location evidence="1">Membrane</location>
    </subcellularLocation>
</comment>
<evidence type="ECO:0000259" key="7">
    <source>
        <dbReference type="PROSITE" id="PS50111"/>
    </source>
</evidence>
<dbReference type="GO" id="GO:0007165">
    <property type="term" value="P:signal transduction"/>
    <property type="evidence" value="ECO:0007669"/>
    <property type="project" value="UniProtKB-KW"/>
</dbReference>
<keyword evidence="4" id="KW-0807">Transducer</keyword>
<evidence type="ECO:0000256" key="1">
    <source>
        <dbReference type="ARBA" id="ARBA00004370"/>
    </source>
</evidence>
<dbReference type="InterPro" id="IPR004090">
    <property type="entry name" value="Chemotax_Me-accpt_rcpt"/>
</dbReference>
<dbReference type="Gene3D" id="1.10.287.950">
    <property type="entry name" value="Methyl-accepting chemotaxis protein"/>
    <property type="match status" value="1"/>
</dbReference>
<feature type="domain" description="HAMP" evidence="8">
    <location>
        <begin position="233"/>
        <end position="276"/>
    </location>
</feature>
<gene>
    <name evidence="9" type="ORF">HGB41_17245</name>
</gene>
<dbReference type="PANTHER" id="PTHR43531">
    <property type="entry name" value="PROTEIN ICFG"/>
    <property type="match status" value="1"/>
</dbReference>
<keyword evidence="6" id="KW-1133">Transmembrane helix</keyword>
<dbReference type="InterPro" id="IPR024478">
    <property type="entry name" value="HlyB_4HB_MCP"/>
</dbReference>
<dbReference type="AlphaFoldDB" id="A0A7Y2K148"/>
<dbReference type="InterPro" id="IPR004089">
    <property type="entry name" value="MCPsignal_dom"/>
</dbReference>
<keyword evidence="10" id="KW-1185">Reference proteome</keyword>
<feature type="compositionally biased region" description="Low complexity" evidence="5">
    <location>
        <begin position="537"/>
        <end position="553"/>
    </location>
</feature>
<dbReference type="PROSITE" id="PS50111">
    <property type="entry name" value="CHEMOTAXIS_TRANSDUC_2"/>
    <property type="match status" value="1"/>
</dbReference>
<dbReference type="InterPro" id="IPR047347">
    <property type="entry name" value="YvaQ-like_sensor"/>
</dbReference>
<dbReference type="GO" id="GO:0005886">
    <property type="term" value="C:plasma membrane"/>
    <property type="evidence" value="ECO:0007669"/>
    <property type="project" value="TreeGrafter"/>
</dbReference>
<dbReference type="PROSITE" id="PS50885">
    <property type="entry name" value="HAMP"/>
    <property type="match status" value="1"/>
</dbReference>
<comment type="similarity">
    <text evidence="3">Belongs to the methyl-accepting chemotaxis (MCP) protein family.</text>
</comment>
<keyword evidence="6" id="KW-0472">Membrane</keyword>
<feature type="region of interest" description="Disordered" evidence="5">
    <location>
        <begin position="537"/>
        <end position="610"/>
    </location>
</feature>
<name>A0A7Y2K148_9BURK</name>
<dbReference type="PRINTS" id="PR00260">
    <property type="entry name" value="CHEMTRNSDUCR"/>
</dbReference>
<reference evidence="9 10" key="1">
    <citation type="submission" date="2020-04" db="EMBL/GenBank/DDBJ databases">
        <title>Massilia sp. nov., a cold adapted bacteria isolated from Arctic soil.</title>
        <authorList>
            <person name="Son J."/>
            <person name="Ka J.-O."/>
        </authorList>
    </citation>
    <scope>NUCLEOTIDE SEQUENCE [LARGE SCALE GENOMIC DNA]</scope>
    <source>
        <strain evidence="9 10">ML15P13</strain>
    </source>
</reference>
<feature type="compositionally biased region" description="Basic and acidic residues" evidence="5">
    <location>
        <begin position="554"/>
        <end position="578"/>
    </location>
</feature>
<evidence type="ECO:0000313" key="10">
    <source>
        <dbReference type="Proteomes" id="UP000533905"/>
    </source>
</evidence>
<dbReference type="EMBL" id="JABAIV010000006">
    <property type="protein sequence ID" value="NNG24736.1"/>
    <property type="molecule type" value="Genomic_DNA"/>
</dbReference>
<dbReference type="Pfam" id="PF12729">
    <property type="entry name" value="4HB_MCP_1"/>
    <property type="match status" value="1"/>
</dbReference>
<dbReference type="GO" id="GO:0004888">
    <property type="term" value="F:transmembrane signaling receptor activity"/>
    <property type="evidence" value="ECO:0007669"/>
    <property type="project" value="InterPro"/>
</dbReference>
<protein>
    <recommendedName>
        <fullName evidence="11">Methyl-accepting chemotaxis protein</fullName>
    </recommendedName>
</protein>
<evidence type="ECO:0008006" key="11">
    <source>
        <dbReference type="Google" id="ProtNLM"/>
    </source>
</evidence>
<dbReference type="PANTHER" id="PTHR43531:SF14">
    <property type="entry name" value="METHYL-ACCEPTING CHEMOTAXIS PROTEIN I-RELATED"/>
    <property type="match status" value="1"/>
</dbReference>
<dbReference type="SUPFAM" id="SSF58104">
    <property type="entry name" value="Methyl-accepting chemotaxis protein (MCP) signaling domain"/>
    <property type="match status" value="1"/>
</dbReference>
<evidence type="ECO:0000256" key="3">
    <source>
        <dbReference type="ARBA" id="ARBA00029447"/>
    </source>
</evidence>
<keyword evidence="2" id="KW-0488">Methylation</keyword>
<organism evidence="9 10">
    <name type="scientific">Telluria aromaticivorans</name>
    <dbReference type="NCBI Taxonomy" id="2725995"/>
    <lineage>
        <taxon>Bacteria</taxon>
        <taxon>Pseudomonadati</taxon>
        <taxon>Pseudomonadota</taxon>
        <taxon>Betaproteobacteria</taxon>
        <taxon>Burkholderiales</taxon>
        <taxon>Oxalobacteraceae</taxon>
        <taxon>Telluria group</taxon>
        <taxon>Telluria</taxon>
    </lineage>
</organism>
<dbReference type="GO" id="GO:0006935">
    <property type="term" value="P:chemotaxis"/>
    <property type="evidence" value="ECO:0007669"/>
    <property type="project" value="InterPro"/>
</dbReference>
<dbReference type="FunFam" id="1.10.287.950:FF:000001">
    <property type="entry name" value="Methyl-accepting chemotaxis sensory transducer"/>
    <property type="match status" value="1"/>
</dbReference>
<dbReference type="CDD" id="cd11386">
    <property type="entry name" value="MCP_signal"/>
    <property type="match status" value="1"/>
</dbReference>
<feature type="domain" description="Methyl-accepting transducer" evidence="7">
    <location>
        <begin position="281"/>
        <end position="510"/>
    </location>
</feature>
<evidence type="ECO:0000256" key="5">
    <source>
        <dbReference type="SAM" id="MobiDB-lite"/>
    </source>
</evidence>
<accession>A0A7Y2K148</accession>
<dbReference type="SMART" id="SM00283">
    <property type="entry name" value="MA"/>
    <property type="match status" value="1"/>
</dbReference>
<evidence type="ECO:0000256" key="6">
    <source>
        <dbReference type="SAM" id="Phobius"/>
    </source>
</evidence>
<dbReference type="Pfam" id="PF00015">
    <property type="entry name" value="MCPsignal"/>
    <property type="match status" value="1"/>
</dbReference>
<proteinExistence type="inferred from homology"/>
<evidence type="ECO:0000259" key="8">
    <source>
        <dbReference type="PROSITE" id="PS50885"/>
    </source>
</evidence>
<keyword evidence="6" id="KW-0812">Transmembrane</keyword>
<comment type="caution">
    <text evidence="9">The sequence shown here is derived from an EMBL/GenBank/DDBJ whole genome shotgun (WGS) entry which is preliminary data.</text>
</comment>
<feature type="transmembrane region" description="Helical" evidence="6">
    <location>
        <begin position="21"/>
        <end position="41"/>
    </location>
</feature>
<dbReference type="InterPro" id="IPR051310">
    <property type="entry name" value="MCP_chemotaxis"/>
</dbReference>
<evidence type="ECO:0000256" key="2">
    <source>
        <dbReference type="ARBA" id="ARBA00022481"/>
    </source>
</evidence>
<evidence type="ECO:0000313" key="9">
    <source>
        <dbReference type="EMBL" id="NNG24736.1"/>
    </source>
</evidence>
<dbReference type="Proteomes" id="UP000533905">
    <property type="component" value="Unassembled WGS sequence"/>
</dbReference>
<dbReference type="CDD" id="cd19411">
    <property type="entry name" value="MCP2201-like_sensor"/>
    <property type="match status" value="1"/>
</dbReference>
<dbReference type="InterPro" id="IPR003660">
    <property type="entry name" value="HAMP_dom"/>
</dbReference>
<sequence length="610" mass="63947">MPRHDPGATVFKAASHVRAQLRIAFAFVIVISFLSTAIAIWRLQVLSQETEALTQRPLVKERLISQWLLNLSVSAKRTSAVARSTDLELAKVFALESTESSQRTSVLQNKVGGLLDTAQEKALFDAAVEARGHYLASRDRVMQLKSGGSAEQAMTVYEREFLPSTREYLAKVSELQALQHTTIDAAARDVLESAGDSTGMLVLLCGLTLAGSLAASALFARSLFRRLGGEPAEAARIANEIAAGNLDVRVTLRQGDESSLLHALQRMRDSLADIVGKVGEGTVTIASSVDAMASEAQDLSRRTESQAATLEQTASSMNELAHAVEHSASNAEEANGLALAASKVAQQGGDMVGQLVDTMGAINESSARIVDIIGVIDGIAFQTNILALNAAVEAARAGEQGRGFAVVAGEVRSLAQRSAAAAKEIKELIDDSTRRVSSGADLAGRAGTTMTGIVESIGRVTAIMGEIVHSSHDQARGIQQVHGAVADMDSVTQQNATLVEESAAATESMKDQAARLAQLVSVFKLADKPARAAARLKGAPLAKAGAAAPGNARTDAKMEAKPAAKAAPKADHAAKREVPAAPAKRAKPAERRAAAAASSKSSAEEAWEEF</sequence>
<evidence type="ECO:0000256" key="4">
    <source>
        <dbReference type="PROSITE-ProRule" id="PRU00284"/>
    </source>
</evidence>